<accession>D9PVU5</accession>
<feature type="compositionally biased region" description="Basic and acidic residues" evidence="1">
    <location>
        <begin position="153"/>
        <end position="166"/>
    </location>
</feature>
<organism evidence="2 3">
    <name type="scientific">Methanothermobacter marburgensis (strain ATCC BAA-927 / DSM 2133 / JCM 14651 / NBRC 100331 / OCM 82 / Marburg)</name>
    <name type="common">Methanobacterium thermoautotrophicum</name>
    <dbReference type="NCBI Taxonomy" id="79929"/>
    <lineage>
        <taxon>Archaea</taxon>
        <taxon>Methanobacteriati</taxon>
        <taxon>Methanobacteriota</taxon>
        <taxon>Methanomada group</taxon>
        <taxon>Methanobacteria</taxon>
        <taxon>Methanobacteriales</taxon>
        <taxon>Methanobacteriaceae</taxon>
        <taxon>Methanothermobacter</taxon>
    </lineage>
</organism>
<reference evidence="2 3" key="2">
    <citation type="journal article" date="2010" name="J. Bacteriol.">
        <title>Complete genome sequence of Methanothermobacter marburgensis, a methanoarchaeon model organism.</title>
        <authorList>
            <person name="Liesegang H."/>
            <person name="Kaster A.K."/>
            <person name="Wiezer A."/>
            <person name="Goenrich M."/>
            <person name="Wollherr A."/>
            <person name="Seedorf H."/>
            <person name="Gottschalk G."/>
            <person name="Thauer R.K."/>
        </authorList>
    </citation>
    <scope>NUCLEOTIDE SEQUENCE [LARGE SCALE GENOMIC DNA]</scope>
    <source>
        <strain evidence="3">ATCC BAA-927 / DSM 2133 / JCM 14651 / NBRC 100331 / OCM 82 / Marburg</strain>
    </source>
</reference>
<keyword evidence="3" id="KW-1185">Reference proteome</keyword>
<evidence type="ECO:0000313" key="2">
    <source>
        <dbReference type="EMBL" id="ADL58343.1"/>
    </source>
</evidence>
<evidence type="ECO:0000313" key="3">
    <source>
        <dbReference type="Proteomes" id="UP000000345"/>
    </source>
</evidence>
<dbReference type="HOGENOM" id="CLU_396713_0_0_2"/>
<dbReference type="KEGG" id="mmg:MTBMA_c07480"/>
<name>D9PVU5_METTM</name>
<protein>
    <submittedName>
        <fullName evidence="2">Uncharacterized protein</fullName>
    </submittedName>
</protein>
<reference key="1">
    <citation type="submission" date="2009-08" db="EMBL/GenBank/DDBJ databases">
        <title>The genome sequence of Methanothermobacter marburgensis.</title>
        <authorList>
            <person name="Kaster A."/>
            <person name="Seedorf H."/>
            <person name="Goenrich M."/>
            <person name="Wiezer A."/>
            <person name="Liesegang H."/>
            <person name="Thauer R."/>
            <person name="Gottschalk G."/>
        </authorList>
    </citation>
    <scope>NUCLEOTIDE SEQUENCE</scope>
    <source>
        <strain>Marburg</strain>
    </source>
</reference>
<dbReference type="STRING" id="79929.MTBMA_c07480"/>
<feature type="region of interest" description="Disordered" evidence="1">
    <location>
        <begin position="144"/>
        <end position="178"/>
    </location>
</feature>
<dbReference type="AlphaFoldDB" id="D9PVU5"/>
<dbReference type="Proteomes" id="UP000000345">
    <property type="component" value="Chromosome"/>
</dbReference>
<evidence type="ECO:0000256" key="1">
    <source>
        <dbReference type="SAM" id="MobiDB-lite"/>
    </source>
</evidence>
<dbReference type="GeneID" id="41326323"/>
<dbReference type="RefSeq" id="WP_013295567.1">
    <property type="nucleotide sequence ID" value="NC_014408.1"/>
</dbReference>
<sequence>MNNCVLCCRESDKLLCLSCGSKSSSSSCENCGAENLGVCRECYDKYRILKAIETLQGMEPFNFDDFKDEEELGSLLFWILLREGFIKKHVSGGGNGFIKNQGLNSFRTLYVLSEKCDDFMELNLGFKSAAESLLRAAVRPEEFMNEPYDSPGDEPHPEKLNDDLRTQEAGPDGDPNALKTGAILENEPVHHTKAEETDQTIAKEAPAAESHQRKDLLPKVPVSGLELCSGCQKELETETEMSQGICRECSRRLYALESLERILTIFEAGDEIKVDVYTAGMDDVERTEFTAMIWILEEFNLLEQDGESGTCRLKPEGEVQKFIIENVELKGLRSELEEPSRTESTASSEEGELECSVCREVKPATEFNSSDGTSPMCRECSRRRCAADALAEIRKLVEPGVEFAVDDIIENEDERFIITGHIWLLQDFDLIESNPAFETYTLKPDEELRAFHEAYGEGELVTESDMIRTCPICGRKLKKSSFYSTIDGKRDECRECYDRILAWDIFRNIREVVGEGPFRREELAEHFDEPGTLDAGIWTLQEHDLIEEGPEGFLLKHNPEIEEIYLQYHGSDAEETLDTLTVKPEETPVTGIEQEITAEPVPSEDTAHRKEIIYINPTGESLNLMMNGLVSGNGLMDTMNELGDLLPSMKKCMILRNDECFELLIELTVEKESLDDILGVLEAMNWENRVRKNS</sequence>
<dbReference type="PaxDb" id="79929-MTBMA_c07480"/>
<dbReference type="GeneID" id="9704456"/>
<proteinExistence type="predicted"/>
<dbReference type="EMBL" id="CP001710">
    <property type="protein sequence ID" value="ADL58343.1"/>
    <property type="molecule type" value="Genomic_DNA"/>
</dbReference>
<gene>
    <name evidence="2" type="ordered locus">MTBMA_c07480</name>
</gene>